<keyword evidence="6 8" id="KW-0408">Iron</keyword>
<accession>A0A9Q8LC48</accession>
<evidence type="ECO:0000256" key="1">
    <source>
        <dbReference type="ARBA" id="ARBA00001971"/>
    </source>
</evidence>
<evidence type="ECO:0000256" key="9">
    <source>
        <dbReference type="RuleBase" id="RU000461"/>
    </source>
</evidence>
<reference evidence="10" key="2">
    <citation type="journal article" date="2022" name="Microb. Genom.">
        <title>A chromosome-scale genome assembly of the tomato pathogen Cladosporium fulvum reveals a compartmentalized genome architecture and the presence of a dispensable chromosome.</title>
        <authorList>
            <person name="Zaccaron A.Z."/>
            <person name="Chen L.H."/>
            <person name="Samaras A."/>
            <person name="Stergiopoulos I."/>
        </authorList>
    </citation>
    <scope>NUCLEOTIDE SEQUENCE</scope>
    <source>
        <strain evidence="10">Race5_Kim</strain>
    </source>
</reference>
<evidence type="ECO:0000256" key="2">
    <source>
        <dbReference type="ARBA" id="ARBA00010617"/>
    </source>
</evidence>
<dbReference type="EMBL" id="CP090165">
    <property type="protein sequence ID" value="UJO14650.1"/>
    <property type="molecule type" value="Genomic_DNA"/>
</dbReference>
<sequence>MSTRCLIKLCEYPEIAQQLREEMTAVLKADGWAKTSLYKMKLLDSFLKEVSRVCRTGHTTMGRYVKSPVTLSNGAILPANSLIPVVDDRPLDSSYYPDPETFDAHRYLKLRSQPGHENLHQFVALSTDNMLFGHGQHACPGRFFASNQIKILLCFLLLKYDWRFAPGYEVPKDTEVEQQVNTPMHLEVQARRMEGEIDLLEPKEV</sequence>
<evidence type="ECO:0000256" key="4">
    <source>
        <dbReference type="ARBA" id="ARBA00022723"/>
    </source>
</evidence>
<dbReference type="AlphaFoldDB" id="A0A9Q8LC48"/>
<keyword evidence="3 8" id="KW-0349">Heme</keyword>
<comment type="similarity">
    <text evidence="2 9">Belongs to the cytochrome P450 family.</text>
</comment>
<dbReference type="PROSITE" id="PS00086">
    <property type="entry name" value="CYTOCHROME_P450"/>
    <property type="match status" value="1"/>
</dbReference>
<dbReference type="PANTHER" id="PTHR46206:SF2">
    <property type="entry name" value="CYTOCHROME P450 MONOOXYGENASE AUSG-RELATED"/>
    <property type="match status" value="1"/>
</dbReference>
<comment type="cofactor">
    <cofactor evidence="1 8">
        <name>heme</name>
        <dbReference type="ChEBI" id="CHEBI:30413"/>
    </cofactor>
</comment>
<dbReference type="OrthoDB" id="1844152at2759"/>
<dbReference type="SUPFAM" id="SSF48264">
    <property type="entry name" value="Cytochrome P450"/>
    <property type="match status" value="1"/>
</dbReference>
<organism evidence="10 11">
    <name type="scientific">Passalora fulva</name>
    <name type="common">Tomato leaf mold</name>
    <name type="synonym">Cladosporium fulvum</name>
    <dbReference type="NCBI Taxonomy" id="5499"/>
    <lineage>
        <taxon>Eukaryota</taxon>
        <taxon>Fungi</taxon>
        <taxon>Dikarya</taxon>
        <taxon>Ascomycota</taxon>
        <taxon>Pezizomycotina</taxon>
        <taxon>Dothideomycetes</taxon>
        <taxon>Dothideomycetidae</taxon>
        <taxon>Mycosphaerellales</taxon>
        <taxon>Mycosphaerellaceae</taxon>
        <taxon>Fulvia</taxon>
    </lineage>
</organism>
<keyword evidence="11" id="KW-1185">Reference proteome</keyword>
<dbReference type="InterPro" id="IPR017972">
    <property type="entry name" value="Cyt_P450_CS"/>
</dbReference>
<evidence type="ECO:0000313" key="10">
    <source>
        <dbReference type="EMBL" id="UJO14650.1"/>
    </source>
</evidence>
<dbReference type="Proteomes" id="UP000756132">
    <property type="component" value="Chromosome 3"/>
</dbReference>
<proteinExistence type="inferred from homology"/>
<gene>
    <name evidence="10" type="ORF">CLAFUR5_07843</name>
</gene>
<keyword evidence="7 9" id="KW-0503">Monooxygenase</keyword>
<dbReference type="KEGG" id="ffu:CLAFUR5_07843"/>
<evidence type="ECO:0000256" key="5">
    <source>
        <dbReference type="ARBA" id="ARBA00023002"/>
    </source>
</evidence>
<dbReference type="PRINTS" id="PR00465">
    <property type="entry name" value="EP450IV"/>
</dbReference>
<reference evidence="10" key="1">
    <citation type="submission" date="2021-12" db="EMBL/GenBank/DDBJ databases">
        <authorList>
            <person name="Zaccaron A."/>
            <person name="Stergiopoulos I."/>
        </authorList>
    </citation>
    <scope>NUCLEOTIDE SEQUENCE</scope>
    <source>
        <strain evidence="10">Race5_Kim</strain>
    </source>
</reference>
<name>A0A9Q8LC48_PASFU</name>
<dbReference type="InterPro" id="IPR036396">
    <property type="entry name" value="Cyt_P450_sf"/>
</dbReference>
<dbReference type="PANTHER" id="PTHR46206">
    <property type="entry name" value="CYTOCHROME P450"/>
    <property type="match status" value="1"/>
</dbReference>
<protein>
    <submittedName>
        <fullName evidence="10">Cytochrome P450 monooxygenase bsc11</fullName>
    </submittedName>
</protein>
<dbReference type="Gene3D" id="1.10.630.10">
    <property type="entry name" value="Cytochrome P450"/>
    <property type="match status" value="1"/>
</dbReference>
<evidence type="ECO:0000256" key="8">
    <source>
        <dbReference type="PIRSR" id="PIRSR602403-1"/>
    </source>
</evidence>
<dbReference type="Pfam" id="PF00067">
    <property type="entry name" value="p450"/>
    <property type="match status" value="1"/>
</dbReference>
<dbReference type="GeneID" id="71987721"/>
<dbReference type="InterPro" id="IPR001128">
    <property type="entry name" value="Cyt_P450"/>
</dbReference>
<dbReference type="GO" id="GO:0016705">
    <property type="term" value="F:oxidoreductase activity, acting on paired donors, with incorporation or reduction of molecular oxygen"/>
    <property type="evidence" value="ECO:0007669"/>
    <property type="project" value="InterPro"/>
</dbReference>
<dbReference type="GO" id="GO:0005506">
    <property type="term" value="F:iron ion binding"/>
    <property type="evidence" value="ECO:0007669"/>
    <property type="project" value="InterPro"/>
</dbReference>
<keyword evidence="4 8" id="KW-0479">Metal-binding</keyword>
<dbReference type="RefSeq" id="XP_047759016.1">
    <property type="nucleotide sequence ID" value="XM_047906991.1"/>
</dbReference>
<feature type="binding site" description="axial binding residue" evidence="8">
    <location>
        <position position="139"/>
    </location>
    <ligand>
        <name>heme</name>
        <dbReference type="ChEBI" id="CHEBI:30413"/>
    </ligand>
    <ligandPart>
        <name>Fe</name>
        <dbReference type="ChEBI" id="CHEBI:18248"/>
    </ligandPart>
</feature>
<evidence type="ECO:0000256" key="3">
    <source>
        <dbReference type="ARBA" id="ARBA00022617"/>
    </source>
</evidence>
<dbReference type="CDD" id="cd11041">
    <property type="entry name" value="CYP503A1-like"/>
    <property type="match status" value="1"/>
</dbReference>
<keyword evidence="5 9" id="KW-0560">Oxidoreductase</keyword>
<dbReference type="GO" id="GO:0004497">
    <property type="term" value="F:monooxygenase activity"/>
    <property type="evidence" value="ECO:0007669"/>
    <property type="project" value="UniProtKB-KW"/>
</dbReference>
<dbReference type="GO" id="GO:0020037">
    <property type="term" value="F:heme binding"/>
    <property type="evidence" value="ECO:0007669"/>
    <property type="project" value="InterPro"/>
</dbReference>
<evidence type="ECO:0000256" key="6">
    <source>
        <dbReference type="ARBA" id="ARBA00023004"/>
    </source>
</evidence>
<dbReference type="InterPro" id="IPR002403">
    <property type="entry name" value="Cyt_P450_E_grp-IV"/>
</dbReference>
<evidence type="ECO:0000256" key="7">
    <source>
        <dbReference type="ARBA" id="ARBA00023033"/>
    </source>
</evidence>
<evidence type="ECO:0000313" key="11">
    <source>
        <dbReference type="Proteomes" id="UP000756132"/>
    </source>
</evidence>